<dbReference type="Proteomes" id="UP001597419">
    <property type="component" value="Unassembled WGS sequence"/>
</dbReference>
<dbReference type="EMBL" id="JBHUKU010000001">
    <property type="protein sequence ID" value="MFD2457168.1"/>
    <property type="molecule type" value="Genomic_DNA"/>
</dbReference>
<keyword evidence="1" id="KW-0732">Signal</keyword>
<comment type="caution">
    <text evidence="2">The sequence shown here is derived from an EMBL/GenBank/DDBJ whole genome shotgun (WGS) entry which is preliminary data.</text>
</comment>
<proteinExistence type="predicted"/>
<organism evidence="2 3">
    <name type="scientific">Amycolatopsis samaneae</name>
    <dbReference type="NCBI Taxonomy" id="664691"/>
    <lineage>
        <taxon>Bacteria</taxon>
        <taxon>Bacillati</taxon>
        <taxon>Actinomycetota</taxon>
        <taxon>Actinomycetes</taxon>
        <taxon>Pseudonocardiales</taxon>
        <taxon>Pseudonocardiaceae</taxon>
        <taxon>Amycolatopsis</taxon>
    </lineage>
</organism>
<dbReference type="PROSITE" id="PS51257">
    <property type="entry name" value="PROKAR_LIPOPROTEIN"/>
    <property type="match status" value="1"/>
</dbReference>
<name>A0ABW5G6T2_9PSEU</name>
<evidence type="ECO:0000313" key="3">
    <source>
        <dbReference type="Proteomes" id="UP001597419"/>
    </source>
</evidence>
<sequence length="88" mass="9100">MRIRRIVLVGTLVACFSTASAVAETPVAGASFFGCRFYLLATGHGGIIVDIGCNYGAKGDRVLCEGSLQVAGVPVDLAKEACRRAALP</sequence>
<dbReference type="RefSeq" id="WP_345402323.1">
    <property type="nucleotide sequence ID" value="NZ_BAABHG010000013.1"/>
</dbReference>
<evidence type="ECO:0000256" key="1">
    <source>
        <dbReference type="SAM" id="SignalP"/>
    </source>
</evidence>
<feature type="chain" id="PRO_5046873481" evidence="1">
    <location>
        <begin position="24"/>
        <end position="88"/>
    </location>
</feature>
<evidence type="ECO:0000313" key="2">
    <source>
        <dbReference type="EMBL" id="MFD2457168.1"/>
    </source>
</evidence>
<reference evidence="3" key="1">
    <citation type="journal article" date="2019" name="Int. J. Syst. Evol. Microbiol.">
        <title>The Global Catalogue of Microorganisms (GCM) 10K type strain sequencing project: providing services to taxonomists for standard genome sequencing and annotation.</title>
        <authorList>
            <consortium name="The Broad Institute Genomics Platform"/>
            <consortium name="The Broad Institute Genome Sequencing Center for Infectious Disease"/>
            <person name="Wu L."/>
            <person name="Ma J."/>
        </authorList>
    </citation>
    <scope>NUCLEOTIDE SEQUENCE [LARGE SCALE GENOMIC DNA]</scope>
    <source>
        <strain evidence="3">CGMCC 4.7643</strain>
    </source>
</reference>
<keyword evidence="3" id="KW-1185">Reference proteome</keyword>
<feature type="signal peptide" evidence="1">
    <location>
        <begin position="1"/>
        <end position="23"/>
    </location>
</feature>
<gene>
    <name evidence="2" type="ORF">ACFSYJ_01090</name>
</gene>
<accession>A0ABW5G6T2</accession>
<protein>
    <submittedName>
        <fullName evidence="2">Uncharacterized protein</fullName>
    </submittedName>
</protein>